<name>A0A8T0E1S6_ARGBR</name>
<dbReference type="EMBL" id="JABXBU010002231">
    <property type="protein sequence ID" value="KAF8764758.1"/>
    <property type="molecule type" value="Genomic_DNA"/>
</dbReference>
<organism evidence="1 2">
    <name type="scientific">Argiope bruennichi</name>
    <name type="common">Wasp spider</name>
    <name type="synonym">Aranea bruennichi</name>
    <dbReference type="NCBI Taxonomy" id="94029"/>
    <lineage>
        <taxon>Eukaryota</taxon>
        <taxon>Metazoa</taxon>
        <taxon>Ecdysozoa</taxon>
        <taxon>Arthropoda</taxon>
        <taxon>Chelicerata</taxon>
        <taxon>Arachnida</taxon>
        <taxon>Araneae</taxon>
        <taxon>Araneomorphae</taxon>
        <taxon>Entelegynae</taxon>
        <taxon>Araneoidea</taxon>
        <taxon>Araneidae</taxon>
        <taxon>Argiope</taxon>
    </lineage>
</organism>
<proteinExistence type="predicted"/>
<reference evidence="1" key="1">
    <citation type="journal article" date="2020" name="bioRxiv">
        <title>Chromosome-level reference genome of the European wasp spider Argiope bruennichi: a resource for studies on range expansion and evolutionary adaptation.</title>
        <authorList>
            <person name="Sheffer M.M."/>
            <person name="Hoppe A."/>
            <person name="Krehenwinkel H."/>
            <person name="Uhl G."/>
            <person name="Kuss A.W."/>
            <person name="Jensen L."/>
            <person name="Jensen C."/>
            <person name="Gillespie R.G."/>
            <person name="Hoff K.J."/>
            <person name="Prost S."/>
        </authorList>
    </citation>
    <scope>NUCLEOTIDE SEQUENCE</scope>
</reference>
<reference evidence="1" key="2">
    <citation type="submission" date="2020-06" db="EMBL/GenBank/DDBJ databases">
        <authorList>
            <person name="Sheffer M."/>
        </authorList>
    </citation>
    <scope>NUCLEOTIDE SEQUENCE</scope>
</reference>
<accession>A0A8T0E1S6</accession>
<evidence type="ECO:0000313" key="1">
    <source>
        <dbReference type="EMBL" id="KAF8764758.1"/>
    </source>
</evidence>
<evidence type="ECO:0000313" key="2">
    <source>
        <dbReference type="Proteomes" id="UP000807504"/>
    </source>
</evidence>
<comment type="caution">
    <text evidence="1">The sequence shown here is derived from an EMBL/GenBank/DDBJ whole genome shotgun (WGS) entry which is preliminary data.</text>
</comment>
<protein>
    <submittedName>
        <fullName evidence="1">Uncharacterized protein</fullName>
    </submittedName>
</protein>
<gene>
    <name evidence="1" type="ORF">HNY73_022804</name>
</gene>
<sequence length="176" mass="19573">MAQQILPLSTVTAPFNGIPTTLGQDLYPTRCPFTEIEFHISFHQTPPLSRGQPPCAHREFSGSRCINSVHSQHIGSHTSETLWSRCSCNKRCGMVCLASTRRLDKQSLERVAANATAHFTAMDPGYCLLPTIPLFILLLRPQVSVLAREVWNRDASEILSLVAIITCLEVAKMVRK</sequence>
<keyword evidence="2" id="KW-1185">Reference proteome</keyword>
<dbReference type="Proteomes" id="UP000807504">
    <property type="component" value="Unassembled WGS sequence"/>
</dbReference>
<dbReference type="AlphaFoldDB" id="A0A8T0E1S6"/>